<dbReference type="PROSITE" id="PS50294">
    <property type="entry name" value="WD_REPEATS_REGION"/>
    <property type="match status" value="1"/>
</dbReference>
<dbReference type="PROSITE" id="PS50082">
    <property type="entry name" value="WD_REPEATS_2"/>
    <property type="match status" value="1"/>
</dbReference>
<feature type="region of interest" description="Disordered" evidence="6">
    <location>
        <begin position="600"/>
        <end position="620"/>
    </location>
</feature>
<dbReference type="InterPro" id="IPR048957">
    <property type="entry name" value="ARMC9_LisH"/>
</dbReference>
<evidence type="ECO:0000256" key="6">
    <source>
        <dbReference type="SAM" id="MobiDB-lite"/>
    </source>
</evidence>
<dbReference type="InterPro" id="IPR056327">
    <property type="entry name" value="ARMC9_CTLH-like_dom"/>
</dbReference>
<feature type="compositionally biased region" description="Low complexity" evidence="6">
    <location>
        <begin position="299"/>
        <end position="321"/>
    </location>
</feature>
<feature type="compositionally biased region" description="Low complexity" evidence="6">
    <location>
        <begin position="211"/>
        <end position="222"/>
    </location>
</feature>
<dbReference type="Pfam" id="PF23138">
    <property type="entry name" value="CTLH_Armc9"/>
    <property type="match status" value="1"/>
</dbReference>
<evidence type="ECO:0000256" key="5">
    <source>
        <dbReference type="ARBA" id="ARBA00022753"/>
    </source>
</evidence>
<protein>
    <recommendedName>
        <fullName evidence="4">WD repeat-containing protein 91</fullName>
    </recommendedName>
</protein>
<dbReference type="InterPro" id="IPR001680">
    <property type="entry name" value="WD40_rpt"/>
</dbReference>
<dbReference type="Gene3D" id="2.130.10.10">
    <property type="entry name" value="YVTN repeat-like/Quinoprotein amine dehydrogenase"/>
    <property type="match status" value="2"/>
</dbReference>
<feature type="region of interest" description="Disordered" evidence="6">
    <location>
        <begin position="203"/>
        <end position="397"/>
    </location>
</feature>
<dbReference type="Pfam" id="PF00400">
    <property type="entry name" value="WD40"/>
    <property type="match status" value="2"/>
</dbReference>
<evidence type="ECO:0000256" key="4">
    <source>
        <dbReference type="ARBA" id="ARBA00021116"/>
    </source>
</evidence>
<dbReference type="PANTHER" id="PTHR13083">
    <property type="entry name" value="WD REPEAT-CONTAINING PROTEIN 91"/>
    <property type="match status" value="1"/>
</dbReference>
<feature type="compositionally biased region" description="Pro residues" evidence="6">
    <location>
        <begin position="331"/>
        <end position="349"/>
    </location>
</feature>
<dbReference type="InterPro" id="IPR015943">
    <property type="entry name" value="WD40/YVTN_repeat-like_dom_sf"/>
</dbReference>
<keyword evidence="5" id="KW-0967">Endosome</keyword>
<dbReference type="InterPro" id="IPR036322">
    <property type="entry name" value="WD40_repeat_dom_sf"/>
</dbReference>
<evidence type="ECO:0000256" key="1">
    <source>
        <dbReference type="ARBA" id="ARBA00004220"/>
    </source>
</evidence>
<dbReference type="OrthoDB" id="193023at2759"/>
<comment type="subcellular location">
    <subcellularLocation>
        <location evidence="1">Early endosome membrane</location>
        <topology evidence="1">Peripheral membrane protein</topology>
    </subcellularLocation>
    <subcellularLocation>
        <location evidence="2">Late endosome membrane</location>
    </subcellularLocation>
</comment>
<dbReference type="GO" id="GO:0031902">
    <property type="term" value="C:late endosome membrane"/>
    <property type="evidence" value="ECO:0007669"/>
    <property type="project" value="UniProtKB-SubCell"/>
</dbReference>
<feature type="domain" description="ARMC9 CTLH-like" evidence="7">
    <location>
        <begin position="47"/>
        <end position="167"/>
    </location>
</feature>
<dbReference type="SMART" id="SM00320">
    <property type="entry name" value="WD40"/>
    <property type="match status" value="4"/>
</dbReference>
<dbReference type="GO" id="GO:0051898">
    <property type="term" value="P:negative regulation of phosphatidylinositol 3-kinase/protein kinase B signal transduction"/>
    <property type="evidence" value="ECO:0007669"/>
    <property type="project" value="InterPro"/>
</dbReference>
<dbReference type="PANTHER" id="PTHR13083:SF3">
    <property type="entry name" value="WD REPEAT-CONTAINING PROTEIN 91"/>
    <property type="match status" value="1"/>
</dbReference>
<reference evidence="8" key="1">
    <citation type="submission" date="2020-11" db="EMBL/GenBank/DDBJ databases">
        <authorList>
            <person name="Tran Van P."/>
        </authorList>
    </citation>
    <scope>NUCLEOTIDE SEQUENCE</scope>
</reference>
<dbReference type="EMBL" id="OB663189">
    <property type="protein sequence ID" value="CAD7231096.1"/>
    <property type="molecule type" value="Genomic_DNA"/>
</dbReference>
<evidence type="ECO:0000313" key="8">
    <source>
        <dbReference type="EMBL" id="CAD7231096.1"/>
    </source>
</evidence>
<proteinExistence type="inferred from homology"/>
<name>A0A7R8ZR25_9CRUS</name>
<comment type="similarity">
    <text evidence="3">Belongs to the WD repeat WDR91 family.</text>
</comment>
<evidence type="ECO:0000259" key="7">
    <source>
        <dbReference type="Pfam" id="PF23138"/>
    </source>
</evidence>
<dbReference type="GO" id="GO:0141039">
    <property type="term" value="F:phosphatidylinositol 3-kinase inhibitor activity"/>
    <property type="evidence" value="ECO:0007669"/>
    <property type="project" value="InterPro"/>
</dbReference>
<organism evidence="8">
    <name type="scientific">Cyprideis torosa</name>
    <dbReference type="NCBI Taxonomy" id="163714"/>
    <lineage>
        <taxon>Eukaryota</taxon>
        <taxon>Metazoa</taxon>
        <taxon>Ecdysozoa</taxon>
        <taxon>Arthropoda</taxon>
        <taxon>Crustacea</taxon>
        <taxon>Oligostraca</taxon>
        <taxon>Ostracoda</taxon>
        <taxon>Podocopa</taxon>
        <taxon>Podocopida</taxon>
        <taxon>Cytherocopina</taxon>
        <taxon>Cytheroidea</taxon>
        <taxon>Cytherideidae</taxon>
        <taxon>Cyprideis</taxon>
    </lineage>
</organism>
<dbReference type="InterPro" id="IPR039724">
    <property type="entry name" value="WDR91"/>
</dbReference>
<gene>
    <name evidence="8" type="ORF">CTOB1V02_LOCUS8950</name>
</gene>
<dbReference type="SUPFAM" id="SSF50978">
    <property type="entry name" value="WD40 repeat-like"/>
    <property type="match status" value="1"/>
</dbReference>
<dbReference type="Pfam" id="PF21051">
    <property type="entry name" value="ARMC9_LisH"/>
    <property type="match status" value="1"/>
</dbReference>
<feature type="compositionally biased region" description="Polar residues" evidence="6">
    <location>
        <begin position="251"/>
        <end position="267"/>
    </location>
</feature>
<accession>A0A7R8ZR25</accession>
<dbReference type="GO" id="GO:0031901">
    <property type="term" value="C:early endosome membrane"/>
    <property type="evidence" value="ECO:0007669"/>
    <property type="project" value="UniProtKB-SubCell"/>
</dbReference>
<evidence type="ECO:0000256" key="2">
    <source>
        <dbReference type="ARBA" id="ARBA00004414"/>
    </source>
</evidence>
<dbReference type="AlphaFoldDB" id="A0A7R8ZR25"/>
<dbReference type="GO" id="GO:0045022">
    <property type="term" value="P:early endosome to late endosome transport"/>
    <property type="evidence" value="ECO:0007669"/>
    <property type="project" value="InterPro"/>
</dbReference>
<evidence type="ECO:0000256" key="3">
    <source>
        <dbReference type="ARBA" id="ARBA00006128"/>
    </source>
</evidence>
<sequence>MSQVSYLGDLVKEYLIFRGFNGTVKLFDQELKNSQDKGLRIDKVLDQLMGAIISSDLVALRDQWSQLCTKVFSRLEAHMAPTVKKMETSLYRRYLVHAVLQGRSDKVVEFFEKMRPEIQGQAEWREWFALPFTKNPEDLPAFSPYFNRHWQDTLSVSLHNFLAITFQSLPMPRLCSFDEEVVKMKSLSVENEGLRLRMSNMEAAGRDREGSSQSQGSRDSSSANVPVRDEIMDDFSALARESSRHSGLAPSKSTSSNVKAGASNESGATKGFRGFIRNISSGGMGSSSHPPPPAPHVPARTTSVSATTAAAKQTTDAAASSGQPSVAPDRSLPPPPPSPSATSAPPTPPAHQTECPQPQPIYARPVKAASNVPKRDAPAPPPQSATSSADASKGTDASKSPFLLLSQEEYREHKAGLTSTLFDPTGSLVASADSDGIVKIWSCTPFMTQASVVSKEGVSSLCWHGAHLLIGTKGGRFKLHDVKRLVKCEEKGKDKRIVCFASPLSATSGQETLPSPSSSAPSLASKFALSIAPTAKPGFNGKLVLWDAVAWAQESDLTWDTSAVVTTCSFRPTSSNTVVAGLSDGTLFLIDTRASAQGAPPTLLSNPVHPPSSSGGSGPGGEIIYLQVDRKHEEQVFTLNGKDGLLTLWDARKPGCRVWDYQLIPKTVYSGIYSKLFALGKDETAIAVHENGSAVYKVLPTGMEPVHRLGGHTGSVTTALDWSVTMNCRTVVTGSRDARVKVSMLLSP</sequence>